<dbReference type="CDD" id="cd10967">
    <property type="entry name" value="CE4_GLA_like_6s"/>
    <property type="match status" value="1"/>
</dbReference>
<proteinExistence type="predicted"/>
<dbReference type="RefSeq" id="WP_192757880.1">
    <property type="nucleotide sequence ID" value="NZ_JADBDZ010000001.1"/>
</dbReference>
<keyword evidence="4" id="KW-1185">Reference proteome</keyword>
<sequence>MSVLAAVPARADTATIVSLTFDDGVQDQYDNARPVLDDHGMDGTFYINSARVDAPGYMSLVQLQTLASGGHEIGGHTISHANVPSLPEEEQQRQVCDDRVALLNLGFDVTSFAYPYGAVDDDAEKVVEDCGYNNARTVGGLASPGSCAGCDPAETIPPAEPYSIRSPDSIKTSTTLAQLKQYVTQAEDDGGGWVPLVFHHVCDGCGDAYAVPSATLDAFLDWLQARASGGTVVRTVGEVVGGGVQPPVPGPPSPTEVQNPSLEIASNGVPACFQEGGWGTNTYTWTRTQDARTGQYAHEVEVTSRTSGDRKLVTRQDAGTCAPAAIPGHRYELGVWFKGSWPATVNAKMSIYYRSATGAWVFWTNGPALAETGTWQRSLVTTPPVPAGATNLSFGIALPGAGTLTVDDFTLTDLD</sequence>
<feature type="domain" description="NodB homology" evidence="2">
    <location>
        <begin position="15"/>
        <end position="233"/>
    </location>
</feature>
<reference evidence="3 4" key="1">
    <citation type="submission" date="2020-10" db="EMBL/GenBank/DDBJ databases">
        <title>Sequencing the genomes of 1000 actinobacteria strains.</title>
        <authorList>
            <person name="Klenk H.-P."/>
        </authorList>
    </citation>
    <scope>NUCLEOTIDE SEQUENCE [LARGE SCALE GENOMIC DNA]</scope>
    <source>
        <strain evidence="3 4">DSM 46744</strain>
    </source>
</reference>
<dbReference type="SUPFAM" id="SSF88713">
    <property type="entry name" value="Glycoside hydrolase/deacetylase"/>
    <property type="match status" value="1"/>
</dbReference>
<evidence type="ECO:0000313" key="4">
    <source>
        <dbReference type="Proteomes" id="UP000627838"/>
    </source>
</evidence>
<gene>
    <name evidence="3" type="ORF">H4W34_000767</name>
</gene>
<dbReference type="Gene3D" id="3.20.20.370">
    <property type="entry name" value="Glycoside hydrolase/deacetylase"/>
    <property type="match status" value="1"/>
</dbReference>
<organism evidence="3 4">
    <name type="scientific">Actinomadura algeriensis</name>
    <dbReference type="NCBI Taxonomy" id="1679523"/>
    <lineage>
        <taxon>Bacteria</taxon>
        <taxon>Bacillati</taxon>
        <taxon>Actinomycetota</taxon>
        <taxon>Actinomycetes</taxon>
        <taxon>Streptosporangiales</taxon>
        <taxon>Thermomonosporaceae</taxon>
        <taxon>Actinomadura</taxon>
    </lineage>
</organism>
<keyword evidence="1" id="KW-0732">Signal</keyword>
<dbReference type="EMBL" id="JADBDZ010000001">
    <property type="protein sequence ID" value="MBE1530934.1"/>
    <property type="molecule type" value="Genomic_DNA"/>
</dbReference>
<evidence type="ECO:0000259" key="2">
    <source>
        <dbReference type="PROSITE" id="PS51677"/>
    </source>
</evidence>
<dbReference type="PANTHER" id="PTHR34216:SF11">
    <property type="entry name" value="CHITOOLIGOSACCHARIDE DEACETYLASE"/>
    <property type="match status" value="1"/>
</dbReference>
<dbReference type="PROSITE" id="PS51677">
    <property type="entry name" value="NODB"/>
    <property type="match status" value="1"/>
</dbReference>
<dbReference type="InterPro" id="IPR011330">
    <property type="entry name" value="Glyco_hydro/deAcase_b/a-brl"/>
</dbReference>
<protein>
    <submittedName>
        <fullName evidence="3">Peptidoglycan/xylan/chitin deacetylase (PgdA/CDA1 family)</fullName>
    </submittedName>
</protein>
<evidence type="ECO:0000313" key="3">
    <source>
        <dbReference type="EMBL" id="MBE1530934.1"/>
    </source>
</evidence>
<evidence type="ECO:0000256" key="1">
    <source>
        <dbReference type="ARBA" id="ARBA00022729"/>
    </source>
</evidence>
<comment type="caution">
    <text evidence="3">The sequence shown here is derived from an EMBL/GenBank/DDBJ whole genome shotgun (WGS) entry which is preliminary data.</text>
</comment>
<dbReference type="Pfam" id="PF01522">
    <property type="entry name" value="Polysacc_deac_1"/>
    <property type="match status" value="1"/>
</dbReference>
<dbReference type="Gene3D" id="2.60.120.260">
    <property type="entry name" value="Galactose-binding domain-like"/>
    <property type="match status" value="1"/>
</dbReference>
<dbReference type="InterPro" id="IPR002509">
    <property type="entry name" value="NODB_dom"/>
</dbReference>
<name>A0ABR9JK48_9ACTN</name>
<dbReference type="PANTHER" id="PTHR34216">
    <property type="match status" value="1"/>
</dbReference>
<dbReference type="Proteomes" id="UP000627838">
    <property type="component" value="Unassembled WGS sequence"/>
</dbReference>
<accession>A0ABR9JK48</accession>
<dbReference type="InterPro" id="IPR051398">
    <property type="entry name" value="Polysacch_Deacetylase"/>
</dbReference>